<dbReference type="GO" id="GO:0005576">
    <property type="term" value="C:extracellular region"/>
    <property type="evidence" value="ECO:0007669"/>
    <property type="project" value="UniProtKB-SubCell"/>
</dbReference>
<evidence type="ECO:0000313" key="7">
    <source>
        <dbReference type="Proteomes" id="UP000314983"/>
    </source>
</evidence>
<dbReference type="Ensembl" id="ENSEEET00000018411.2">
    <property type="protein sequence ID" value="ENSEEEP00000018210.1"/>
    <property type="gene ID" value="ENSEEEG00000008949.2"/>
</dbReference>
<comment type="subcellular location">
    <subcellularLocation>
        <location evidence="1">Secreted</location>
    </subcellularLocation>
</comment>
<evidence type="ECO:0000256" key="4">
    <source>
        <dbReference type="ARBA" id="ARBA00022525"/>
    </source>
</evidence>
<dbReference type="InterPro" id="IPR000065">
    <property type="entry name" value="Leptin"/>
</dbReference>
<dbReference type="Proteomes" id="UP000314983">
    <property type="component" value="Chromosome 2"/>
</dbReference>
<reference evidence="6" key="4">
    <citation type="submission" date="2025-08" db="UniProtKB">
        <authorList>
            <consortium name="Ensembl"/>
        </authorList>
    </citation>
    <scope>IDENTIFICATION</scope>
</reference>
<name>A0A4W4F0L1_ELEEL</name>
<keyword evidence="7" id="KW-1185">Reference proteome</keyword>
<dbReference type="STRING" id="8005.ENSEEEP00000018210"/>
<dbReference type="AlphaFoldDB" id="A0A4W4F0L1"/>
<reference evidence="6" key="5">
    <citation type="submission" date="2025-09" db="UniProtKB">
        <authorList>
            <consortium name="Ensembl"/>
        </authorList>
    </citation>
    <scope>IDENTIFICATION</scope>
</reference>
<dbReference type="GO" id="GO:0005179">
    <property type="term" value="F:hormone activity"/>
    <property type="evidence" value="ECO:0007669"/>
    <property type="project" value="InterPro"/>
</dbReference>
<keyword evidence="4" id="KW-0964">Secreted</keyword>
<evidence type="ECO:0000256" key="3">
    <source>
        <dbReference type="ARBA" id="ARBA00021421"/>
    </source>
</evidence>
<dbReference type="InterPro" id="IPR009079">
    <property type="entry name" value="4_helix_cytokine-like_core"/>
</dbReference>
<comment type="similarity">
    <text evidence="2">Belongs to the leptin family.</text>
</comment>
<evidence type="ECO:0000313" key="6">
    <source>
        <dbReference type="Ensembl" id="ENSEEEP00000018210.1"/>
    </source>
</evidence>
<evidence type="ECO:0000256" key="5">
    <source>
        <dbReference type="ARBA" id="ARBA00030981"/>
    </source>
</evidence>
<protein>
    <recommendedName>
        <fullName evidence="3">Leptin</fullName>
    </recommendedName>
    <alternativeName>
        <fullName evidence="5">Obesity factor</fullName>
    </alternativeName>
</protein>
<dbReference type="SUPFAM" id="SSF47266">
    <property type="entry name" value="4-helical cytokines"/>
    <property type="match status" value="1"/>
</dbReference>
<reference evidence="7" key="1">
    <citation type="journal article" date="2014" name="Science">
        <title>Nonhuman genetics. Genomic basis for the convergent evolution of electric organs.</title>
        <authorList>
            <person name="Gallant J.R."/>
            <person name="Traeger L.L."/>
            <person name="Volkening J.D."/>
            <person name="Moffett H."/>
            <person name="Chen P.H."/>
            <person name="Novina C.D."/>
            <person name="Phillips G.N.Jr."/>
            <person name="Anand R."/>
            <person name="Wells G.B."/>
            <person name="Pinch M."/>
            <person name="Guth R."/>
            <person name="Unguez G.A."/>
            <person name="Albert J.S."/>
            <person name="Zakon H.H."/>
            <person name="Samanta M.P."/>
            <person name="Sussman M.R."/>
        </authorList>
    </citation>
    <scope>NUCLEOTIDE SEQUENCE [LARGE SCALE GENOMIC DNA]</scope>
</reference>
<dbReference type="PANTHER" id="PTHR11724:SF1">
    <property type="entry name" value="LEPTIN"/>
    <property type="match status" value="1"/>
</dbReference>
<organism evidence="6 7">
    <name type="scientific">Electrophorus electricus</name>
    <name type="common">Electric eel</name>
    <name type="synonym">Gymnotus electricus</name>
    <dbReference type="NCBI Taxonomy" id="8005"/>
    <lineage>
        <taxon>Eukaryota</taxon>
        <taxon>Metazoa</taxon>
        <taxon>Chordata</taxon>
        <taxon>Craniata</taxon>
        <taxon>Vertebrata</taxon>
        <taxon>Euteleostomi</taxon>
        <taxon>Actinopterygii</taxon>
        <taxon>Neopterygii</taxon>
        <taxon>Teleostei</taxon>
        <taxon>Ostariophysi</taxon>
        <taxon>Gymnotiformes</taxon>
        <taxon>Gymnotoidei</taxon>
        <taxon>Gymnotidae</taxon>
        <taxon>Electrophorus</taxon>
    </lineage>
</organism>
<evidence type="ECO:0000256" key="2">
    <source>
        <dbReference type="ARBA" id="ARBA00005834"/>
    </source>
</evidence>
<dbReference type="Gene3D" id="1.20.1250.10">
    <property type="match status" value="1"/>
</dbReference>
<dbReference type="GeneTree" id="ENSGT00980000199243"/>
<accession>A0A4W4F0L1</accession>
<evidence type="ECO:0000256" key="1">
    <source>
        <dbReference type="ARBA" id="ARBA00004613"/>
    </source>
</evidence>
<dbReference type="PANTHER" id="PTHR11724">
    <property type="entry name" value="LEPTIN"/>
    <property type="match status" value="1"/>
</dbReference>
<reference evidence="6" key="3">
    <citation type="submission" date="2020-05" db="EMBL/GenBank/DDBJ databases">
        <title>Electrophorus electricus (electric eel) genome, fEleEle1, primary haplotype.</title>
        <authorList>
            <person name="Myers G."/>
            <person name="Meyer A."/>
            <person name="Fedrigo O."/>
            <person name="Formenti G."/>
            <person name="Rhie A."/>
            <person name="Tracey A."/>
            <person name="Sims Y."/>
            <person name="Jarvis E.D."/>
        </authorList>
    </citation>
    <scope>NUCLEOTIDE SEQUENCE [LARGE SCALE GENOMIC DNA]</scope>
</reference>
<proteinExistence type="inferred from homology"/>
<sequence>ALFIFQLVFIFLRENRSIFIQLCQQPLTPFTCCYLFILNFLTSSPQYFQMSPDIDFDRDHDTPIQGLTSILTHLGNLQVRLKVYPAHYLRQLQLDLEVMITYLESLAVSLRCSLPKPMTILHKHDTTFPITSSYLCLLELQSYMERFCLNLDKLHYLTEPFL</sequence>
<reference evidence="7" key="2">
    <citation type="journal article" date="2017" name="Sci. Adv.">
        <title>A tail of two voltages: Proteomic comparison of the three electric organs of the electric eel.</title>
        <authorList>
            <person name="Traeger L.L."/>
            <person name="Sabat G."/>
            <person name="Barrett-Wilt G.A."/>
            <person name="Wells G.B."/>
            <person name="Sussman M.R."/>
        </authorList>
    </citation>
    <scope>NUCLEOTIDE SEQUENCE [LARGE SCALE GENOMIC DNA]</scope>
</reference>